<evidence type="ECO:0000259" key="7">
    <source>
        <dbReference type="Pfam" id="PF00555"/>
    </source>
</evidence>
<feature type="region of interest" description="Disordered" evidence="6">
    <location>
        <begin position="1"/>
        <end position="41"/>
    </location>
</feature>
<dbReference type="SUPFAM" id="SSF56849">
    <property type="entry name" value="delta-Endotoxin (insectocide), N-terminal domain"/>
    <property type="match status" value="1"/>
</dbReference>
<dbReference type="GO" id="GO:0005102">
    <property type="term" value="F:signaling receptor binding"/>
    <property type="evidence" value="ECO:0007669"/>
    <property type="project" value="InterPro"/>
</dbReference>
<dbReference type="CDD" id="cd04085">
    <property type="entry name" value="delta_endotoxin_C"/>
    <property type="match status" value="1"/>
</dbReference>
<dbReference type="PANTHER" id="PTHR37003">
    <property type="entry name" value="ENDOTOXIN_N DOMAIN-CONTAINING PROTEIN-RELATED"/>
    <property type="match status" value="1"/>
</dbReference>
<feature type="domain" description="Pesticidal crystal protein" evidence="9">
    <location>
        <begin position="75"/>
        <end position="296"/>
    </location>
</feature>
<sequence length="659" mass="75239">MIRMGGRKMNPNNRSEHDTIKVTPNSELPTNHNQYPLADNPNSTLEELNYKEFLRMTADNSTEVLDSSTVKDAVGTGISVVGQILGVVGVPFAGALTSFYQSFLDTIWPSDADPWKAFMAQVEVLIDKKIEEYAKSKALAELQGLQNNFEDYVNVLNSWKKTPVNLRSRRSQDRIRELFSQAESHFRNSMPSFAVSKFEVLFLPTYAQAANTHLLLLKDAQVFGEEWGYSSEDIAEFYQRQLKLTQQYTDHCVNWYNVGLNSLRGSTYDAWVKFNRFRREMTLTVLDLIVFFPFYDVRLYSKGVKTELTREIFTDPIFTLNTLQEYGPTFSSIENSIRKPHLFDYLRGIEFHTHLRPGYSGKDSFNYWSGNYVETRPSIGSNDIITSPFYGDKSTEPIQKLSFDGQKVYRTIANTDIAVWPDGKIYFGVTKVDFSQYDDQKNETSTQTYDSKRNNGNLGAQDSIDQLPPETTDEPLEKAYSHQLNYAECFLMQDRRGTIPFFTWTHRSVNFFNTIDAEKITQLPVVKAYALSSGASIIEGPGFTGGNLLFLKESSNSIAKFKVTLNSAALLQRYRVRIRYASTTNLRLFVQNSNNDFLVINIHKTMNIDDNLTYQTFDLATTNSNMGFSGETNDLIIGAESFVSNEKIYIDKIEFIPVQ</sequence>
<dbReference type="Pfam" id="PF03944">
    <property type="entry name" value="Endotoxin_C"/>
    <property type="match status" value="1"/>
</dbReference>
<dbReference type="GO" id="GO:0030435">
    <property type="term" value="P:sporulation resulting in formation of a cellular spore"/>
    <property type="evidence" value="ECO:0007669"/>
    <property type="project" value="UniProtKB-KW"/>
</dbReference>
<feature type="compositionally biased region" description="Polar residues" evidence="6">
    <location>
        <begin position="443"/>
        <end position="464"/>
    </location>
</feature>
<accession>A0A0U1WSY9</accession>
<dbReference type="Gene3D" id="2.60.120.260">
    <property type="entry name" value="Galactose-binding domain-like"/>
    <property type="match status" value="1"/>
</dbReference>
<protein>
    <recommendedName>
        <fullName evidence="5">Crystaline entomocidal protoxin</fullName>
    </recommendedName>
</protein>
<evidence type="ECO:0000256" key="5">
    <source>
        <dbReference type="ARBA" id="ARBA00029653"/>
    </source>
</evidence>
<dbReference type="InterPro" id="IPR005638">
    <property type="entry name" value="Pest_crys_dom-III"/>
</dbReference>
<keyword evidence="2" id="KW-0800">Toxin</keyword>
<dbReference type="InterPro" id="IPR001178">
    <property type="entry name" value="Pest_cryst_dom_II"/>
</dbReference>
<proteinExistence type="inferred from homology"/>
<evidence type="ECO:0000256" key="6">
    <source>
        <dbReference type="SAM" id="MobiDB-lite"/>
    </source>
</evidence>
<dbReference type="Gene3D" id="1.20.190.10">
    <property type="entry name" value="Pesticidal crystal protein, N-terminal domain"/>
    <property type="match status" value="1"/>
</dbReference>
<name>A0A0U1WSY9_BACTU</name>
<comment type="similarity">
    <text evidence="1">Belongs to the delta endotoxin family.</text>
</comment>
<feature type="region of interest" description="Disordered" evidence="6">
    <location>
        <begin position="442"/>
        <end position="473"/>
    </location>
</feature>
<evidence type="ECO:0000256" key="1">
    <source>
        <dbReference type="ARBA" id="ARBA00007819"/>
    </source>
</evidence>
<evidence type="ECO:0000259" key="8">
    <source>
        <dbReference type="Pfam" id="PF03944"/>
    </source>
</evidence>
<evidence type="ECO:0000256" key="3">
    <source>
        <dbReference type="ARBA" id="ARBA00022969"/>
    </source>
</evidence>
<dbReference type="InterPro" id="IPR036399">
    <property type="entry name" value="Pest_cryst_cen_dom_sf"/>
</dbReference>
<dbReference type="InterPro" id="IPR005639">
    <property type="entry name" value="Pest_crys_dom_I"/>
</dbReference>
<dbReference type="Gene3D" id="2.100.10.10">
    <property type="entry name" value="Pesticidal crystal protein, central domain"/>
    <property type="match status" value="1"/>
</dbReference>
<gene>
    <name evidence="10" type="primary">cry3Ba3</name>
</gene>
<keyword evidence="3" id="KW-0749">Sporulation</keyword>
<dbReference type="GO" id="GO:0090729">
    <property type="term" value="F:toxin activity"/>
    <property type="evidence" value="ECO:0007669"/>
    <property type="project" value="UniProtKB-KW"/>
</dbReference>
<dbReference type="SMR" id="A0A0U1WSY9"/>
<dbReference type="SUPFAM" id="SSF51096">
    <property type="entry name" value="delta-Endotoxin (insectocide), middle domain"/>
    <property type="match status" value="1"/>
</dbReference>
<dbReference type="SUPFAM" id="SSF49785">
    <property type="entry name" value="Galactose-binding domain-like"/>
    <property type="match status" value="1"/>
</dbReference>
<feature type="domain" description="Pesticidal crystal protein" evidence="8">
    <location>
        <begin position="520"/>
        <end position="659"/>
    </location>
</feature>
<evidence type="ECO:0000256" key="2">
    <source>
        <dbReference type="ARBA" id="ARBA00022656"/>
    </source>
</evidence>
<keyword evidence="4" id="KW-0843">Virulence</keyword>
<feature type="domain" description="Pesticidal crystal protein" evidence="7">
    <location>
        <begin position="304"/>
        <end position="509"/>
    </location>
</feature>
<reference evidence="10" key="1">
    <citation type="submission" date="2012-01" db="EMBL/GenBank/DDBJ databases">
        <title>Insecticidal protein from Bacillus thuringiensis.</title>
        <authorList>
            <person name="Palma L.L.P."/>
            <person name="Caballero P.P.C."/>
        </authorList>
    </citation>
    <scope>NUCLEOTIDE SEQUENCE</scope>
    <source>
        <strain evidence="10">ML090</strain>
    </source>
</reference>
<dbReference type="InterPro" id="IPR036716">
    <property type="entry name" value="Pest_crys_N_sf"/>
</dbReference>
<evidence type="ECO:0000313" key="10">
    <source>
        <dbReference type="EMBL" id="AFV94407.1"/>
    </source>
</evidence>
<dbReference type="PANTHER" id="PTHR37003:SF2">
    <property type="entry name" value="PESTICIDAL CRYSTAL PROTEIN N-TERMINAL DOMAIN-CONTAINING PROTEIN"/>
    <property type="match status" value="1"/>
</dbReference>
<dbReference type="EMBL" id="JQ397327">
    <property type="protein sequence ID" value="AFV94407.1"/>
    <property type="molecule type" value="Genomic_DNA"/>
</dbReference>
<dbReference type="Pfam" id="PF03945">
    <property type="entry name" value="Endotoxin_N"/>
    <property type="match status" value="1"/>
</dbReference>
<dbReference type="InterPro" id="IPR038979">
    <property type="entry name" value="Pest_crys"/>
</dbReference>
<dbReference type="AlphaFoldDB" id="A0A0U1WSY9"/>
<evidence type="ECO:0000259" key="9">
    <source>
        <dbReference type="Pfam" id="PF03945"/>
    </source>
</evidence>
<organism evidence="10">
    <name type="scientific">Bacillus thuringiensis</name>
    <dbReference type="NCBI Taxonomy" id="1428"/>
    <lineage>
        <taxon>Bacteria</taxon>
        <taxon>Bacillati</taxon>
        <taxon>Bacillota</taxon>
        <taxon>Bacilli</taxon>
        <taxon>Bacillales</taxon>
        <taxon>Bacillaceae</taxon>
        <taxon>Bacillus</taxon>
        <taxon>Bacillus cereus group</taxon>
    </lineage>
</organism>
<evidence type="ECO:0000256" key="4">
    <source>
        <dbReference type="ARBA" id="ARBA00023026"/>
    </source>
</evidence>
<dbReference type="Pfam" id="PF00555">
    <property type="entry name" value="Endotoxin_M"/>
    <property type="match status" value="1"/>
</dbReference>
<dbReference type="GO" id="GO:0001907">
    <property type="term" value="P:symbiont-mediated killing of host cell"/>
    <property type="evidence" value="ECO:0007669"/>
    <property type="project" value="InterPro"/>
</dbReference>
<feature type="compositionally biased region" description="Polar residues" evidence="6">
    <location>
        <begin position="22"/>
        <end position="41"/>
    </location>
</feature>
<dbReference type="InterPro" id="IPR008979">
    <property type="entry name" value="Galactose-bd-like_sf"/>
</dbReference>